<evidence type="ECO:0000256" key="1">
    <source>
        <dbReference type="SAM" id="Phobius"/>
    </source>
</evidence>
<dbReference type="Proteomes" id="UP000533476">
    <property type="component" value="Unassembled WGS sequence"/>
</dbReference>
<comment type="caution">
    <text evidence="2">The sequence shown here is derived from an EMBL/GenBank/DDBJ whole genome shotgun (WGS) entry which is preliminary data.</text>
</comment>
<feature type="transmembrane region" description="Helical" evidence="1">
    <location>
        <begin position="56"/>
        <end position="76"/>
    </location>
</feature>
<feature type="transmembrane region" description="Helical" evidence="1">
    <location>
        <begin position="30"/>
        <end position="49"/>
    </location>
</feature>
<keyword evidence="1" id="KW-0472">Membrane</keyword>
<evidence type="ECO:0000313" key="3">
    <source>
        <dbReference type="Proteomes" id="UP000533476"/>
    </source>
</evidence>
<organism evidence="2 3">
    <name type="scientific">Sulfobacillus harzensis</name>
    <dbReference type="NCBI Taxonomy" id="2729629"/>
    <lineage>
        <taxon>Bacteria</taxon>
        <taxon>Bacillati</taxon>
        <taxon>Bacillota</taxon>
        <taxon>Clostridia</taxon>
        <taxon>Eubacteriales</taxon>
        <taxon>Clostridiales Family XVII. Incertae Sedis</taxon>
        <taxon>Sulfobacillus</taxon>
    </lineage>
</organism>
<feature type="transmembrane region" description="Helical" evidence="1">
    <location>
        <begin position="82"/>
        <end position="99"/>
    </location>
</feature>
<dbReference type="EMBL" id="JABBVZ010000144">
    <property type="protein sequence ID" value="NMP24749.1"/>
    <property type="molecule type" value="Genomic_DNA"/>
</dbReference>
<dbReference type="AlphaFoldDB" id="A0A7Y0L7H5"/>
<keyword evidence="3" id="KW-1185">Reference proteome</keyword>
<evidence type="ECO:0000313" key="2">
    <source>
        <dbReference type="EMBL" id="NMP24749.1"/>
    </source>
</evidence>
<protein>
    <submittedName>
        <fullName evidence="2">Uncharacterized protein</fullName>
    </submittedName>
</protein>
<accession>A0A7Y0L7H5</accession>
<feature type="transmembrane region" description="Helical" evidence="1">
    <location>
        <begin position="111"/>
        <end position="144"/>
    </location>
</feature>
<gene>
    <name evidence="2" type="ORF">HIJ39_20790</name>
</gene>
<proteinExistence type="predicted"/>
<keyword evidence="1" id="KW-1133">Transmembrane helix</keyword>
<reference evidence="2 3" key="1">
    <citation type="submission" date="2020-04" db="EMBL/GenBank/DDBJ databases">
        <authorList>
            <person name="Zhang R."/>
            <person name="Schippers A."/>
        </authorList>
    </citation>
    <scope>NUCLEOTIDE SEQUENCE [LARGE SCALE GENOMIC DNA]</scope>
    <source>
        <strain evidence="2 3">DSM 109850</strain>
    </source>
</reference>
<sequence length="177" mass="19531">MGGAGRWRGTHSSQLWLPHTAPFPDPASRWLWWVFSGVLAATSVTDLLWRRIVVTWPQVGLVASAAVGVGFGLWWALPAWAGLAWTVGLGLLTIPALWLMHARLAAGDWWLMALGALSFVLHPAYFGLWVGLSLALASIVGWFLFRLQRVAEPLPFLPLALVGDLLVRTAWAFPSWR</sequence>
<name>A0A7Y0L7H5_9FIRM</name>
<dbReference type="RefSeq" id="WP_169102956.1">
    <property type="nucleotide sequence ID" value="NZ_JABBVZ010000144.1"/>
</dbReference>
<keyword evidence="1" id="KW-0812">Transmembrane</keyword>